<evidence type="ECO:0000313" key="2">
    <source>
        <dbReference type="EMBL" id="PBK87999.1"/>
    </source>
</evidence>
<protein>
    <submittedName>
        <fullName evidence="2">Uncharacterized protein</fullName>
    </submittedName>
</protein>
<name>A0A2H3CY76_ARMGA</name>
<feature type="compositionally biased region" description="Low complexity" evidence="1">
    <location>
        <begin position="26"/>
        <end position="36"/>
    </location>
</feature>
<accession>A0A2H3CY76</accession>
<dbReference type="AlphaFoldDB" id="A0A2H3CY76"/>
<dbReference type="EMBL" id="KZ293675">
    <property type="protein sequence ID" value="PBK87999.1"/>
    <property type="molecule type" value="Genomic_DNA"/>
</dbReference>
<feature type="region of interest" description="Disordered" evidence="1">
    <location>
        <begin position="18"/>
        <end position="37"/>
    </location>
</feature>
<proteinExistence type="predicted"/>
<dbReference type="Proteomes" id="UP000217790">
    <property type="component" value="Unassembled WGS sequence"/>
</dbReference>
<evidence type="ECO:0000256" key="1">
    <source>
        <dbReference type="SAM" id="MobiDB-lite"/>
    </source>
</evidence>
<evidence type="ECO:0000313" key="3">
    <source>
        <dbReference type="Proteomes" id="UP000217790"/>
    </source>
</evidence>
<reference evidence="3" key="1">
    <citation type="journal article" date="2017" name="Nat. Ecol. Evol.">
        <title>Genome expansion and lineage-specific genetic innovations in the forest pathogenic fungi Armillaria.</title>
        <authorList>
            <person name="Sipos G."/>
            <person name="Prasanna A.N."/>
            <person name="Walter M.C."/>
            <person name="O'Connor E."/>
            <person name="Balint B."/>
            <person name="Krizsan K."/>
            <person name="Kiss B."/>
            <person name="Hess J."/>
            <person name="Varga T."/>
            <person name="Slot J."/>
            <person name="Riley R."/>
            <person name="Boka B."/>
            <person name="Rigling D."/>
            <person name="Barry K."/>
            <person name="Lee J."/>
            <person name="Mihaltcheva S."/>
            <person name="LaButti K."/>
            <person name="Lipzen A."/>
            <person name="Waldron R."/>
            <person name="Moloney N.M."/>
            <person name="Sperisen C."/>
            <person name="Kredics L."/>
            <person name="Vagvoelgyi C."/>
            <person name="Patrignani A."/>
            <person name="Fitzpatrick D."/>
            <person name="Nagy I."/>
            <person name="Doyle S."/>
            <person name="Anderson J.B."/>
            <person name="Grigoriev I.V."/>
            <person name="Gueldener U."/>
            <person name="Muensterkoetter M."/>
            <person name="Nagy L.G."/>
        </authorList>
    </citation>
    <scope>NUCLEOTIDE SEQUENCE [LARGE SCALE GENOMIC DNA]</scope>
    <source>
        <strain evidence="3">Ar21-2</strain>
    </source>
</reference>
<dbReference type="InParanoid" id="A0A2H3CY76"/>
<organism evidence="2 3">
    <name type="scientific">Armillaria gallica</name>
    <name type="common">Bulbous honey fungus</name>
    <name type="synonym">Armillaria bulbosa</name>
    <dbReference type="NCBI Taxonomy" id="47427"/>
    <lineage>
        <taxon>Eukaryota</taxon>
        <taxon>Fungi</taxon>
        <taxon>Dikarya</taxon>
        <taxon>Basidiomycota</taxon>
        <taxon>Agaricomycotina</taxon>
        <taxon>Agaricomycetes</taxon>
        <taxon>Agaricomycetidae</taxon>
        <taxon>Agaricales</taxon>
        <taxon>Marasmiineae</taxon>
        <taxon>Physalacriaceae</taxon>
        <taxon>Armillaria</taxon>
    </lineage>
</organism>
<gene>
    <name evidence="2" type="ORF">ARMGADRAFT_1084978</name>
</gene>
<sequence length="141" mass="15802">MSKVSRIPSIHLKLSSVPPYARSSDVDAPSPSVDPADATEDHIRMLSLWFSTTSISNRSESVLTRTPLAHIDSRMLLPSFKEQRTLANRLRSSALPSHVPPSTEVHHLMPTNASSLVSDSPRRILRVMQNLVDTIKRRERK</sequence>
<keyword evidence="3" id="KW-1185">Reference proteome</keyword>